<dbReference type="PROSITE" id="PS50011">
    <property type="entry name" value="PROTEIN_KINASE_DOM"/>
    <property type="match status" value="1"/>
</dbReference>
<keyword evidence="1 3" id="KW-0547">Nucleotide-binding</keyword>
<dbReference type="Pfam" id="PF00069">
    <property type="entry name" value="Pkinase"/>
    <property type="match status" value="1"/>
</dbReference>
<dbReference type="InterPro" id="IPR017441">
    <property type="entry name" value="Protein_kinase_ATP_BS"/>
</dbReference>
<feature type="compositionally biased region" description="Polar residues" evidence="4">
    <location>
        <begin position="806"/>
        <end position="821"/>
    </location>
</feature>
<name>G4TLM4_SERID</name>
<feature type="region of interest" description="Disordered" evidence="4">
    <location>
        <begin position="658"/>
        <end position="1110"/>
    </location>
</feature>
<dbReference type="Proteomes" id="UP000007148">
    <property type="component" value="Unassembled WGS sequence"/>
</dbReference>
<dbReference type="PANTHER" id="PTHR24346:SF110">
    <property type="entry name" value="NON-SPECIFIC SERINE_THREONINE PROTEIN KINASE"/>
    <property type="match status" value="1"/>
</dbReference>
<dbReference type="GO" id="GO:0005524">
    <property type="term" value="F:ATP binding"/>
    <property type="evidence" value="ECO:0007669"/>
    <property type="project" value="UniProtKB-UniRule"/>
</dbReference>
<dbReference type="OMA" id="ATESNIW"/>
<feature type="compositionally biased region" description="Polar residues" evidence="4">
    <location>
        <begin position="760"/>
        <end position="770"/>
    </location>
</feature>
<feature type="compositionally biased region" description="Polar residues" evidence="4">
    <location>
        <begin position="976"/>
        <end position="988"/>
    </location>
</feature>
<dbReference type="PROSITE" id="PS00108">
    <property type="entry name" value="PROTEIN_KINASE_ST"/>
    <property type="match status" value="1"/>
</dbReference>
<dbReference type="InterPro" id="IPR008271">
    <property type="entry name" value="Ser/Thr_kinase_AS"/>
</dbReference>
<feature type="compositionally biased region" description="Basic and acidic residues" evidence="4">
    <location>
        <begin position="663"/>
        <end position="687"/>
    </location>
</feature>
<dbReference type="SUPFAM" id="SSF56112">
    <property type="entry name" value="Protein kinase-like (PK-like)"/>
    <property type="match status" value="1"/>
</dbReference>
<feature type="compositionally biased region" description="Polar residues" evidence="4">
    <location>
        <begin position="1027"/>
        <end position="1044"/>
    </location>
</feature>
<organism evidence="6 7">
    <name type="scientific">Serendipita indica (strain DSM 11827)</name>
    <name type="common">Root endophyte fungus</name>
    <name type="synonym">Piriformospora indica</name>
    <dbReference type="NCBI Taxonomy" id="1109443"/>
    <lineage>
        <taxon>Eukaryota</taxon>
        <taxon>Fungi</taxon>
        <taxon>Dikarya</taxon>
        <taxon>Basidiomycota</taxon>
        <taxon>Agaricomycotina</taxon>
        <taxon>Agaricomycetes</taxon>
        <taxon>Sebacinales</taxon>
        <taxon>Serendipitaceae</taxon>
        <taxon>Serendipita</taxon>
    </lineage>
</organism>
<feature type="compositionally biased region" description="Low complexity" evidence="4">
    <location>
        <begin position="401"/>
        <end position="413"/>
    </location>
</feature>
<evidence type="ECO:0000256" key="4">
    <source>
        <dbReference type="SAM" id="MobiDB-lite"/>
    </source>
</evidence>
<feature type="compositionally biased region" description="Polar residues" evidence="4">
    <location>
        <begin position="941"/>
        <end position="950"/>
    </location>
</feature>
<feature type="compositionally biased region" description="Low complexity" evidence="4">
    <location>
        <begin position="597"/>
        <end position="619"/>
    </location>
</feature>
<dbReference type="GO" id="GO:0035556">
    <property type="term" value="P:intracellular signal transduction"/>
    <property type="evidence" value="ECO:0007669"/>
    <property type="project" value="TreeGrafter"/>
</dbReference>
<protein>
    <submittedName>
        <fullName evidence="6">Related to ser/thr protein kinases</fullName>
    </submittedName>
</protein>
<dbReference type="GO" id="GO:0005737">
    <property type="term" value="C:cytoplasm"/>
    <property type="evidence" value="ECO:0007669"/>
    <property type="project" value="TreeGrafter"/>
</dbReference>
<evidence type="ECO:0000256" key="2">
    <source>
        <dbReference type="ARBA" id="ARBA00022840"/>
    </source>
</evidence>
<feature type="compositionally biased region" description="Polar residues" evidence="4">
    <location>
        <begin position="717"/>
        <end position="733"/>
    </location>
</feature>
<dbReference type="EMBL" id="CAFZ01000153">
    <property type="protein sequence ID" value="CCA72215.1"/>
    <property type="molecule type" value="Genomic_DNA"/>
</dbReference>
<dbReference type="InterPro" id="IPR011009">
    <property type="entry name" value="Kinase-like_dom_sf"/>
</dbReference>
<evidence type="ECO:0000259" key="5">
    <source>
        <dbReference type="PROSITE" id="PS50011"/>
    </source>
</evidence>
<accession>G4TLM4</accession>
<feature type="compositionally biased region" description="Polar residues" evidence="4">
    <location>
        <begin position="1000"/>
        <end position="1016"/>
    </location>
</feature>
<sequence>MMMGGRARAQSVTASGNSKAQLIAAYNELGKELGDRRMRVVGNYTIGRAIGEGSYGKVRLGTHRLTGTKVALKQIPKDCSAQLTREIHHHRQLHHPHIVQLYEVIATESSIWLVTELCNGGELFDYLVEKGRFDEYETRILFGQLCLAIAYCHEQGVVHRDIKLENVLLDEHCQVKLSDFGFTREFERGSLLETFCGTTGYASPEMLQGQKYLGPEVDVWSLGIILYSLLVGTLPFDDDDEEETKRKVLAGDFDMPEWISPEVGDLLKGVLELDPAKRFTMQQVLASPWFSKHIYPSSPPPTEAILPSTGMDGESKPSRPASVSLDGVLASSIVPDQRPSTPPNQPALQGTSVDQTPRPRLSESGPEASPSRPHAERKNSTQSIAPPLPTRTPVRTKRRSVSSTVSPPATPKVRPLSAALTATEPVDFFGAMKKQTAVVFSSPQERLMLSSLAALGFDTGQIVHSVLTNACDSAGALWWIMRKKLGNNYMLPEEHTGQVVPDPSSDGGLQIIAEASGSALELDETGQGASVNGIRPMVLLEEVDASKKKKQRPHADSVQESSDAVIPTKDKEKLPSSAPPDFAIVPATPITAEELSKASPLPTSLSTLSPIRSLPSPTTGIDSHNSSPSGSKINANRQGRTSSISMLQRATTVLGGAAGLVRKKSEENGLRDSGGSREKERSSDEPRSSNGSGRLTKSPPPGKVSREAKDRERENSAEISSVQKTSGNPSTPATFPGHIKSSSTVAKSNVQQPAMRRSATEGSSLTSPSLNRELAKPRNRTSILNTFRTWLGNDSKRERKGGFTFGTPSNTPTGKHSSPPSAYSKGYFNQAPFGYPERAPTPRKRTSTGKGTASRRGGRGHKDKRPSISSRRSSSVPSRRSSVGSLASLAKQKGVLGSVDEYSVYNGEPLSRRMSSNSRRSIGAKTPIDEDPFGPSRPGSARSNSMNTSLAKRGKRHSKSSSTSSGGSLGRRGNNRPPSRSGTTSPTGNRAHRRAGSGGSQTRVVKQHVKPSSSIAKSLAAGATEHATISTGTRRMRSGSQSSAHSEEMSAVDDDAEFGGRRTTSPLGRPMRAVMVAQKKSAYGTPNGSLGLSASRSSWKKSWGPEPPGWAHRAAHPGVVIEVLDSRSAKTGVRDVFAGGGKSGVPPGTTSPGDDEDDWSDVDEEVVYVGGLGQLGSGHNLVPNADDSVMPPDSPMMVFTNSRAGRRTKRTPGNVMNPGQYNKASGSPAPVQTAAPASPPNQASTSSMNESMNLDRSTSRRQLPGNRTFRGPAIVEEEEEEEE</sequence>
<feature type="binding site" evidence="3">
    <location>
        <position position="73"/>
    </location>
    <ligand>
        <name>ATP</name>
        <dbReference type="ChEBI" id="CHEBI:30616"/>
    </ligand>
</feature>
<dbReference type="PROSITE" id="PS00107">
    <property type="entry name" value="PROTEIN_KINASE_ATP"/>
    <property type="match status" value="1"/>
</dbReference>
<dbReference type="InParanoid" id="G4TLM4"/>
<comment type="caution">
    <text evidence="6">The sequence shown here is derived from an EMBL/GenBank/DDBJ whole genome shotgun (WGS) entry which is preliminary data.</text>
</comment>
<keyword evidence="2 3" id="KW-0067">ATP-binding</keyword>
<dbReference type="PANTHER" id="PTHR24346">
    <property type="entry name" value="MAP/MICROTUBULE AFFINITY-REGULATING KINASE"/>
    <property type="match status" value="1"/>
</dbReference>
<evidence type="ECO:0000256" key="3">
    <source>
        <dbReference type="PROSITE-ProRule" id="PRU10141"/>
    </source>
</evidence>
<dbReference type="eggNOG" id="KOG0586">
    <property type="taxonomic scope" value="Eukaryota"/>
</dbReference>
<keyword evidence="7" id="KW-1185">Reference proteome</keyword>
<feature type="compositionally biased region" description="Polar residues" evidence="4">
    <location>
        <begin position="740"/>
        <end position="752"/>
    </location>
</feature>
<feature type="compositionally biased region" description="Polar residues" evidence="4">
    <location>
        <begin position="620"/>
        <end position="640"/>
    </location>
</feature>
<feature type="compositionally biased region" description="Polar residues" evidence="4">
    <location>
        <begin position="346"/>
        <end position="355"/>
    </location>
</feature>
<dbReference type="STRING" id="1109443.G4TLM4"/>
<feature type="compositionally biased region" description="Low complexity" evidence="4">
    <location>
        <begin position="867"/>
        <end position="885"/>
    </location>
</feature>
<gene>
    <name evidence="6" type="ORF">PIIN_06150</name>
</gene>
<dbReference type="HOGENOM" id="CLU_004007_1_1_1"/>
<dbReference type="InterPro" id="IPR000719">
    <property type="entry name" value="Prot_kinase_dom"/>
</dbReference>
<dbReference type="CDD" id="cd14003">
    <property type="entry name" value="STKc_AMPK-like"/>
    <property type="match status" value="1"/>
</dbReference>
<feature type="region of interest" description="Disordered" evidence="4">
    <location>
        <begin position="1135"/>
        <end position="1159"/>
    </location>
</feature>
<dbReference type="FunFam" id="1.10.510.10:FF:000571">
    <property type="entry name" value="Maternal embryonic leucine zipper kinase"/>
    <property type="match status" value="1"/>
</dbReference>
<feature type="region of interest" description="Disordered" evidence="4">
    <location>
        <begin position="1204"/>
        <end position="1283"/>
    </location>
</feature>
<dbReference type="SMART" id="SM00220">
    <property type="entry name" value="S_TKc"/>
    <property type="match status" value="1"/>
</dbReference>
<feature type="compositionally biased region" description="Low complexity" evidence="4">
    <location>
        <begin position="912"/>
        <end position="921"/>
    </location>
</feature>
<evidence type="ECO:0000313" key="6">
    <source>
        <dbReference type="EMBL" id="CCA72215.1"/>
    </source>
</evidence>
<feature type="region of interest" description="Disordered" evidence="4">
    <location>
        <begin position="301"/>
        <end position="414"/>
    </location>
</feature>
<feature type="region of interest" description="Disordered" evidence="4">
    <location>
        <begin position="545"/>
        <end position="640"/>
    </location>
</feature>
<dbReference type="OrthoDB" id="504170at2759"/>
<keyword evidence="6" id="KW-0418">Kinase</keyword>
<dbReference type="FunFam" id="3.30.200.20:FF:000042">
    <property type="entry name" value="Aurora kinase A"/>
    <property type="match status" value="1"/>
</dbReference>
<feature type="compositionally biased region" description="Basic and acidic residues" evidence="4">
    <location>
        <begin position="704"/>
        <end position="716"/>
    </location>
</feature>
<dbReference type="Gene3D" id="1.10.510.10">
    <property type="entry name" value="Transferase(Phosphotransferase) domain 1"/>
    <property type="match status" value="1"/>
</dbReference>
<evidence type="ECO:0000256" key="1">
    <source>
        <dbReference type="ARBA" id="ARBA00022741"/>
    </source>
</evidence>
<keyword evidence="6" id="KW-0808">Transferase</keyword>
<feature type="domain" description="Protein kinase" evidence="5">
    <location>
        <begin position="44"/>
        <end position="290"/>
    </location>
</feature>
<reference evidence="6 7" key="1">
    <citation type="journal article" date="2011" name="PLoS Pathog.">
        <title>Endophytic Life Strategies Decoded by Genome and Transcriptome Analyses of the Mutualistic Root Symbiont Piriformospora indica.</title>
        <authorList>
            <person name="Zuccaro A."/>
            <person name="Lahrmann U."/>
            <person name="Guldener U."/>
            <person name="Langen G."/>
            <person name="Pfiffi S."/>
            <person name="Biedenkopf D."/>
            <person name="Wong P."/>
            <person name="Samans B."/>
            <person name="Grimm C."/>
            <person name="Basiewicz M."/>
            <person name="Murat C."/>
            <person name="Martin F."/>
            <person name="Kogel K.H."/>
        </authorList>
    </citation>
    <scope>NUCLEOTIDE SEQUENCE [LARGE SCALE GENOMIC DNA]</scope>
    <source>
        <strain evidence="6 7">DSM 11827</strain>
    </source>
</reference>
<dbReference type="GO" id="GO:0004674">
    <property type="term" value="F:protein serine/threonine kinase activity"/>
    <property type="evidence" value="ECO:0007669"/>
    <property type="project" value="TreeGrafter"/>
</dbReference>
<evidence type="ECO:0000313" key="7">
    <source>
        <dbReference type="Proteomes" id="UP000007148"/>
    </source>
</evidence>
<feature type="compositionally biased region" description="Polar residues" evidence="4">
    <location>
        <begin position="1240"/>
        <end position="1256"/>
    </location>
</feature>
<feature type="compositionally biased region" description="Polar residues" evidence="4">
    <location>
        <begin position="1084"/>
        <end position="1097"/>
    </location>
</feature>
<proteinExistence type="predicted"/>